<dbReference type="KEGG" id="vg:31050505"/>
<gene>
    <name evidence="2" type="ORF">LbFV_ORF28</name>
</gene>
<keyword evidence="1" id="KW-0812">Transmembrane</keyword>
<accession>A0A1S5YD69</accession>
<dbReference type="Proteomes" id="UP000203066">
    <property type="component" value="Segment"/>
</dbReference>
<dbReference type="RefSeq" id="YP_009345632.1">
    <property type="nucleotide sequence ID" value="NC_033778.1"/>
</dbReference>
<name>A0A1S5YD69_9VIRU</name>
<reference evidence="2 3" key="1">
    <citation type="journal article" date="2016" name="Genome Biol. Evol.">
        <title>Genome Sequencing of the Behavior Manipulating Virus LbFV Reveals a Possible New Virus Family.</title>
        <authorList>
            <person name="Lepetit D."/>
            <person name="Gillet B."/>
            <person name="Hughes S."/>
            <person name="Kraaijeveld K."/>
            <person name="Varaldi J."/>
        </authorList>
    </citation>
    <scope>NUCLEOTIDE SEQUENCE [LARGE SCALE GENOMIC DNA]</scope>
    <source>
        <strain evidence="2">Valence Gotheron</strain>
    </source>
</reference>
<protein>
    <submittedName>
        <fullName evidence="2">Uncharacterized protein</fullName>
    </submittedName>
</protein>
<keyword evidence="1" id="KW-1133">Transmembrane helix</keyword>
<organism evidence="2 3">
    <name type="scientific">Leptopilina boulardi filamentous virus</name>
    <dbReference type="NCBI Taxonomy" id="552509"/>
    <lineage>
        <taxon>Viruses</taxon>
        <taxon>Viruses incertae sedis</taxon>
        <taxon>Naldaviricetes</taxon>
        <taxon>Lefavirales</taxon>
        <taxon>Filamentoviridae</taxon>
        <taxon>Alphafilamentovirus</taxon>
        <taxon>Alphafilamentovirus leboulardi</taxon>
    </lineage>
</organism>
<keyword evidence="1" id="KW-0472">Membrane</keyword>
<evidence type="ECO:0000313" key="3">
    <source>
        <dbReference type="Proteomes" id="UP000203066"/>
    </source>
</evidence>
<evidence type="ECO:0000256" key="1">
    <source>
        <dbReference type="SAM" id="Phobius"/>
    </source>
</evidence>
<proteinExistence type="predicted"/>
<feature type="transmembrane region" description="Helical" evidence="1">
    <location>
        <begin position="6"/>
        <end position="24"/>
    </location>
</feature>
<keyword evidence="3" id="KW-1185">Reference proteome</keyword>
<dbReference type="GeneID" id="31050505"/>
<sequence length="158" mass="19181">MINYAILFIVTLYTILLFILYIYIKNEVKEKSEIYKMDIKKIINFIISKNKTNLKKKINSITLTVYEYDNCKVYFNEYLIDKKYNILNEKKNKKYSPITHEYNRRENKFNLKQTNTFDFIINNNNYVINVINKKNKEILLTFNENEKIKKNKNGLLSF</sequence>
<dbReference type="EMBL" id="KY009685">
    <property type="protein sequence ID" value="AQQ79948.1"/>
    <property type="molecule type" value="Genomic_DNA"/>
</dbReference>
<evidence type="ECO:0000313" key="2">
    <source>
        <dbReference type="EMBL" id="AQQ79948.1"/>
    </source>
</evidence>